<dbReference type="Pfam" id="PF02838">
    <property type="entry name" value="Glyco_hydro_20b"/>
    <property type="match status" value="1"/>
</dbReference>
<dbReference type="Proteomes" id="UP001595859">
    <property type="component" value="Unassembled WGS sequence"/>
</dbReference>
<dbReference type="EC" id="3.2.1.52" evidence="3"/>
<dbReference type="InterPro" id="IPR015882">
    <property type="entry name" value="HEX_bac_N"/>
</dbReference>
<proteinExistence type="inferred from homology"/>
<dbReference type="InterPro" id="IPR025705">
    <property type="entry name" value="Beta_hexosaminidase_sua/sub"/>
</dbReference>
<evidence type="ECO:0000256" key="4">
    <source>
        <dbReference type="ARBA" id="ARBA00022801"/>
    </source>
</evidence>
<evidence type="ECO:0000256" key="3">
    <source>
        <dbReference type="ARBA" id="ARBA00012663"/>
    </source>
</evidence>
<comment type="similarity">
    <text evidence="2">Belongs to the glycosyl hydrolase 20 family.</text>
</comment>
<sequence length="504" mass="54972">MILPRPTRLRQRAGQFLFGPATALRATRGAEPAARLLRRYLRPATGLPLPLAADGTVLLALDEQLVGLGDEGYALTVSEQAVVLRARRLAGLRHGVQTIRQLLPVEVLGETAAPGVRWTLPCVDVTDMPRLPWRGAMLDVARHFQPVRFLRRFVDLLALHKLTVLHLHLTDDQGWRMPVAAYPALTEVGGLRSSTQLGPAGSDRFDGVPHGGAYTTAELRGLVDYAAECGVRIMPEIDMPGHARAALAAYPWLGNRPERRLPVWTEWGISDAVLGVHDRVLDFVRTVLGEVMDVFPGEHVHIGGDEVPVTEWAASQEALARVAEEGLAGPHALRGWFLGRVGGFLLAHGRTPVCWDDSGDGARDGSPLDPRTVVMPWQDTVDGPPRRGHPVVLAPYRATYLDYPQSTDPDERAGQPGAVVTMSDVYHQQIPEDPAVLGSQCQLWTEQAPRPQDVEYLAFPRLCALADALWSAKPEWAAFGAAMAVHERRLAAMSVACRSLTATP</sequence>
<evidence type="ECO:0000313" key="9">
    <source>
        <dbReference type="EMBL" id="MFC4857822.1"/>
    </source>
</evidence>
<feature type="region of interest" description="Disordered" evidence="6">
    <location>
        <begin position="358"/>
        <end position="388"/>
    </location>
</feature>
<dbReference type="SUPFAM" id="SSF55545">
    <property type="entry name" value="beta-N-acetylhexosaminidase-like domain"/>
    <property type="match status" value="1"/>
</dbReference>
<keyword evidence="5" id="KW-0326">Glycosidase</keyword>
<dbReference type="InterPro" id="IPR017853">
    <property type="entry name" value="GH"/>
</dbReference>
<dbReference type="Gene3D" id="3.30.379.10">
    <property type="entry name" value="Chitobiase/beta-hexosaminidase domain 2-like"/>
    <property type="match status" value="1"/>
</dbReference>
<keyword evidence="4" id="KW-0378">Hydrolase</keyword>
<dbReference type="RefSeq" id="WP_378059850.1">
    <property type="nucleotide sequence ID" value="NZ_JBHSIS010000020.1"/>
</dbReference>
<dbReference type="SUPFAM" id="SSF51445">
    <property type="entry name" value="(Trans)glycosidases"/>
    <property type="match status" value="1"/>
</dbReference>
<dbReference type="Gene3D" id="3.20.20.80">
    <property type="entry name" value="Glycosidases"/>
    <property type="match status" value="1"/>
</dbReference>
<comment type="catalytic activity">
    <reaction evidence="1">
        <text>Hydrolysis of terminal non-reducing N-acetyl-D-hexosamine residues in N-acetyl-beta-D-hexosaminides.</text>
        <dbReference type="EC" id="3.2.1.52"/>
    </reaction>
</comment>
<protein>
    <recommendedName>
        <fullName evidence="3">beta-N-acetylhexosaminidase</fullName>
        <ecNumber evidence="3">3.2.1.52</ecNumber>
    </recommendedName>
</protein>
<dbReference type="EMBL" id="JBHSIS010000020">
    <property type="protein sequence ID" value="MFC4857822.1"/>
    <property type="molecule type" value="Genomic_DNA"/>
</dbReference>
<accession>A0ABV9SBI0</accession>
<feature type="domain" description="Glycoside hydrolase family 20 catalytic" evidence="7">
    <location>
        <begin position="132"/>
        <end position="472"/>
    </location>
</feature>
<dbReference type="PANTHER" id="PTHR22600">
    <property type="entry name" value="BETA-HEXOSAMINIDASE"/>
    <property type="match status" value="1"/>
</dbReference>
<evidence type="ECO:0000256" key="5">
    <source>
        <dbReference type="ARBA" id="ARBA00023295"/>
    </source>
</evidence>
<name>A0ABV9SBI0_9PSEU</name>
<comment type="caution">
    <text evidence="9">The sequence shown here is derived from an EMBL/GenBank/DDBJ whole genome shotgun (WGS) entry which is preliminary data.</text>
</comment>
<keyword evidence="10" id="KW-1185">Reference proteome</keyword>
<feature type="domain" description="Beta-hexosaminidase bacterial type N-terminal" evidence="8">
    <location>
        <begin position="2"/>
        <end position="127"/>
    </location>
</feature>
<dbReference type="PRINTS" id="PR00738">
    <property type="entry name" value="GLHYDRLASE20"/>
</dbReference>
<evidence type="ECO:0000256" key="6">
    <source>
        <dbReference type="SAM" id="MobiDB-lite"/>
    </source>
</evidence>
<dbReference type="CDD" id="cd06563">
    <property type="entry name" value="GH20_chitobiase-like"/>
    <property type="match status" value="1"/>
</dbReference>
<evidence type="ECO:0000256" key="2">
    <source>
        <dbReference type="ARBA" id="ARBA00006285"/>
    </source>
</evidence>
<evidence type="ECO:0000259" key="8">
    <source>
        <dbReference type="Pfam" id="PF02838"/>
    </source>
</evidence>
<dbReference type="InterPro" id="IPR029018">
    <property type="entry name" value="Hex-like_dom2"/>
</dbReference>
<reference evidence="10" key="1">
    <citation type="journal article" date="2019" name="Int. J. Syst. Evol. Microbiol.">
        <title>The Global Catalogue of Microorganisms (GCM) 10K type strain sequencing project: providing services to taxonomists for standard genome sequencing and annotation.</title>
        <authorList>
            <consortium name="The Broad Institute Genomics Platform"/>
            <consortium name="The Broad Institute Genome Sequencing Center for Infectious Disease"/>
            <person name="Wu L."/>
            <person name="Ma J."/>
        </authorList>
    </citation>
    <scope>NUCLEOTIDE SEQUENCE [LARGE SCALE GENOMIC DNA]</scope>
    <source>
        <strain evidence="10">ZS-22-S1</strain>
    </source>
</reference>
<dbReference type="InterPro" id="IPR015883">
    <property type="entry name" value="Glyco_hydro_20_cat"/>
</dbReference>
<dbReference type="PANTHER" id="PTHR22600:SF57">
    <property type="entry name" value="BETA-N-ACETYLHEXOSAMINIDASE"/>
    <property type="match status" value="1"/>
</dbReference>
<dbReference type="Pfam" id="PF00728">
    <property type="entry name" value="Glyco_hydro_20"/>
    <property type="match status" value="1"/>
</dbReference>
<evidence type="ECO:0000313" key="10">
    <source>
        <dbReference type="Proteomes" id="UP001595859"/>
    </source>
</evidence>
<evidence type="ECO:0000259" key="7">
    <source>
        <dbReference type="Pfam" id="PF00728"/>
    </source>
</evidence>
<gene>
    <name evidence="9" type="ORF">ACFPCV_30345</name>
</gene>
<organism evidence="9 10">
    <name type="scientific">Actinophytocola glycyrrhizae</name>
    <dbReference type="NCBI Taxonomy" id="2044873"/>
    <lineage>
        <taxon>Bacteria</taxon>
        <taxon>Bacillati</taxon>
        <taxon>Actinomycetota</taxon>
        <taxon>Actinomycetes</taxon>
        <taxon>Pseudonocardiales</taxon>
        <taxon>Pseudonocardiaceae</taxon>
    </lineage>
</organism>
<evidence type="ECO:0000256" key="1">
    <source>
        <dbReference type="ARBA" id="ARBA00001231"/>
    </source>
</evidence>